<dbReference type="InterPro" id="IPR051797">
    <property type="entry name" value="TrmB-like"/>
</dbReference>
<evidence type="ECO:0000313" key="3">
    <source>
        <dbReference type="Proteomes" id="UP001143747"/>
    </source>
</evidence>
<dbReference type="PANTHER" id="PTHR34293:SF1">
    <property type="entry name" value="HTH-TYPE TRANSCRIPTIONAL REGULATOR TRMBL2"/>
    <property type="match status" value="1"/>
</dbReference>
<dbReference type="Proteomes" id="UP001143747">
    <property type="component" value="Unassembled WGS sequence"/>
</dbReference>
<comment type="caution">
    <text evidence="2">The sequence shown here is derived from an EMBL/GenBank/DDBJ whole genome shotgun (WGS) entry which is preliminary data.</text>
</comment>
<dbReference type="InterPro" id="IPR036388">
    <property type="entry name" value="WH-like_DNA-bd_sf"/>
</dbReference>
<dbReference type="SUPFAM" id="SSF46785">
    <property type="entry name" value="Winged helix' DNA-binding domain"/>
    <property type="match status" value="1"/>
</dbReference>
<sequence>MEFRIQADEDLYNRLIECGLREYSAKIYVALFGMGVASATELHEFTKIPRGRVYETLTYLEEKQFVCSSGSNPTMYRVEDIHRTFSVFQNDQTSKSEILYSSLLELDALHHPVRFPLNMVPILTEEGIEEQFRMMYRRAKSEIVILCNDAELLKRFSGDLHRVRKKVDVEVIVSKPEMAKKLSLPCYMVKDTVDKSLFYSMGSDNQNSILLQIFIDRRNMFIICNNDERMNGFYSQDILHKEFMITTLLQNVTRIKYVI</sequence>
<keyword evidence="3" id="KW-1185">Reference proteome</keyword>
<dbReference type="RefSeq" id="WP_274924062.1">
    <property type="nucleotide sequence ID" value="NZ_JAKELO010000002.1"/>
</dbReference>
<evidence type="ECO:0000313" key="2">
    <source>
        <dbReference type="EMBL" id="MDE4907411.1"/>
    </source>
</evidence>
<accession>A0A9Q4KRZ1</accession>
<organism evidence="2 3">
    <name type="scientific">Methanogenium marinum</name>
    <dbReference type="NCBI Taxonomy" id="348610"/>
    <lineage>
        <taxon>Archaea</taxon>
        <taxon>Methanobacteriati</taxon>
        <taxon>Methanobacteriota</taxon>
        <taxon>Stenosarchaea group</taxon>
        <taxon>Methanomicrobia</taxon>
        <taxon>Methanomicrobiales</taxon>
        <taxon>Methanomicrobiaceae</taxon>
        <taxon>Methanogenium</taxon>
    </lineage>
</organism>
<dbReference type="EMBL" id="JAKELO010000002">
    <property type="protein sequence ID" value="MDE4907411.1"/>
    <property type="molecule type" value="Genomic_DNA"/>
</dbReference>
<dbReference type="Pfam" id="PF01978">
    <property type="entry name" value="TrmB"/>
    <property type="match status" value="1"/>
</dbReference>
<feature type="domain" description="Transcription regulator TrmB N-terminal" evidence="1">
    <location>
        <begin position="17"/>
        <end position="78"/>
    </location>
</feature>
<gene>
    <name evidence="2" type="ORF">L0665_02090</name>
</gene>
<reference evidence="2" key="1">
    <citation type="submission" date="2022-01" db="EMBL/GenBank/DDBJ databases">
        <title>Draft genome of Methanogenium marinum DSM 15558.</title>
        <authorList>
            <person name="Chen S.-C."/>
            <person name="You Y.-T."/>
        </authorList>
    </citation>
    <scope>NUCLEOTIDE SEQUENCE</scope>
    <source>
        <strain evidence="2">DSM 15558</strain>
    </source>
</reference>
<evidence type="ECO:0000259" key="1">
    <source>
        <dbReference type="Pfam" id="PF01978"/>
    </source>
</evidence>
<dbReference type="Gene3D" id="1.10.10.10">
    <property type="entry name" value="Winged helix-like DNA-binding domain superfamily/Winged helix DNA-binding domain"/>
    <property type="match status" value="1"/>
</dbReference>
<proteinExistence type="predicted"/>
<dbReference type="InterPro" id="IPR036390">
    <property type="entry name" value="WH_DNA-bd_sf"/>
</dbReference>
<name>A0A9Q4KRZ1_9EURY</name>
<dbReference type="InterPro" id="IPR002831">
    <property type="entry name" value="Tscrpt_reg_TrmB_N"/>
</dbReference>
<dbReference type="PANTHER" id="PTHR34293">
    <property type="entry name" value="HTH-TYPE TRANSCRIPTIONAL REGULATOR TRMBL2"/>
    <property type="match status" value="1"/>
</dbReference>
<protein>
    <recommendedName>
        <fullName evidence="1">Transcription regulator TrmB N-terminal domain-containing protein</fullName>
    </recommendedName>
</protein>
<dbReference type="AlphaFoldDB" id="A0A9Q4KRZ1"/>